<reference evidence="2" key="1">
    <citation type="journal article" date="2014" name="Int. J. Syst. Evol. Microbiol.">
        <title>Complete genome sequence of Corynebacterium casei LMG S-19264T (=DSM 44701T), isolated from a smear-ripened cheese.</title>
        <authorList>
            <consortium name="US DOE Joint Genome Institute (JGI-PGF)"/>
            <person name="Walter F."/>
            <person name="Albersmeier A."/>
            <person name="Kalinowski J."/>
            <person name="Ruckert C."/>
        </authorList>
    </citation>
    <scope>NUCLEOTIDE SEQUENCE</scope>
    <source>
        <strain evidence="2">CGMCC 1.14984</strain>
    </source>
</reference>
<evidence type="ECO:0000313" key="4">
    <source>
        <dbReference type="Proteomes" id="UP000621856"/>
    </source>
</evidence>
<dbReference type="AlphaFoldDB" id="A0A8J3A4S9"/>
<dbReference type="Proteomes" id="UP000621856">
    <property type="component" value="Unassembled WGS sequence"/>
</dbReference>
<dbReference type="RefSeq" id="WP_155137241.1">
    <property type="nucleotide sequence ID" value="NZ_BMGZ01000001.1"/>
</dbReference>
<organism evidence="2 4">
    <name type="scientific">Aquisalinus luteolus</name>
    <dbReference type="NCBI Taxonomy" id="1566827"/>
    <lineage>
        <taxon>Bacteria</taxon>
        <taxon>Pseudomonadati</taxon>
        <taxon>Pseudomonadota</taxon>
        <taxon>Alphaproteobacteria</taxon>
        <taxon>Parvularculales</taxon>
        <taxon>Parvularculaceae</taxon>
        <taxon>Aquisalinus</taxon>
    </lineage>
</organism>
<dbReference type="EMBL" id="VCJR02000001">
    <property type="protein sequence ID" value="NHK26901.1"/>
    <property type="molecule type" value="Genomic_DNA"/>
</dbReference>
<evidence type="ECO:0000313" key="2">
    <source>
        <dbReference type="EMBL" id="GGH93758.1"/>
    </source>
</evidence>
<dbReference type="Proteomes" id="UP000818603">
    <property type="component" value="Unassembled WGS sequence"/>
</dbReference>
<name>A0A8J3A4S9_9PROT</name>
<gene>
    <name evidence="3" type="ORF">FF098_003135</name>
    <name evidence="2" type="ORF">GCM10011355_06350</name>
</gene>
<accession>A0A8J3A4S9</accession>
<sequence length="164" mass="17630">MRLSATLAILMVPLLAVTACTDEDAAEGFDIDHEEIAATGALVTEELLSRETFMMYEVDTVIALHYAEVAAAYGALELAGLTGRDDFVSALTDRYERTISEEIPNSENHVDANVLGVWPLELYMQSGGEDYLERGIALADGQWVDADPEPACLSRPATGSTTSG</sequence>
<keyword evidence="1" id="KW-0732">Signal</keyword>
<feature type="chain" id="PRO_5035149079" evidence="1">
    <location>
        <begin position="19"/>
        <end position="164"/>
    </location>
</feature>
<evidence type="ECO:0000313" key="3">
    <source>
        <dbReference type="EMBL" id="NHK26901.1"/>
    </source>
</evidence>
<keyword evidence="5" id="KW-1185">Reference proteome</keyword>
<protein>
    <submittedName>
        <fullName evidence="2">Uncharacterized protein</fullName>
    </submittedName>
</protein>
<comment type="caution">
    <text evidence="2">The sequence shown here is derived from an EMBL/GenBank/DDBJ whole genome shotgun (WGS) entry which is preliminary data.</text>
</comment>
<proteinExistence type="predicted"/>
<reference evidence="3 5" key="2">
    <citation type="submission" date="2020-02" db="EMBL/GenBank/DDBJ databases">
        <title>Genome sequence of Parvularcula flava strain NH6-79.</title>
        <authorList>
            <person name="Abdul Karim M.H."/>
            <person name="Lam M.Q."/>
            <person name="Chen S.J."/>
            <person name="Yahya A."/>
            <person name="Shahir S."/>
            <person name="Shamsir M.S."/>
            <person name="Chong C.S."/>
        </authorList>
    </citation>
    <scope>NUCLEOTIDE SEQUENCE [LARGE SCALE GENOMIC DNA]</scope>
    <source>
        <strain evidence="3 5">NH6-79</strain>
    </source>
</reference>
<reference evidence="2" key="3">
    <citation type="submission" date="2020-09" db="EMBL/GenBank/DDBJ databases">
        <authorList>
            <person name="Sun Q."/>
            <person name="Zhou Y."/>
        </authorList>
    </citation>
    <scope>NUCLEOTIDE SEQUENCE</scope>
    <source>
        <strain evidence="2">CGMCC 1.14984</strain>
    </source>
</reference>
<dbReference type="EMBL" id="BMGZ01000001">
    <property type="protein sequence ID" value="GGH93758.1"/>
    <property type="molecule type" value="Genomic_DNA"/>
</dbReference>
<feature type="signal peptide" evidence="1">
    <location>
        <begin position="1"/>
        <end position="18"/>
    </location>
</feature>
<evidence type="ECO:0000313" key="5">
    <source>
        <dbReference type="Proteomes" id="UP000818603"/>
    </source>
</evidence>
<dbReference type="PROSITE" id="PS51257">
    <property type="entry name" value="PROKAR_LIPOPROTEIN"/>
    <property type="match status" value="1"/>
</dbReference>
<evidence type="ECO:0000256" key="1">
    <source>
        <dbReference type="SAM" id="SignalP"/>
    </source>
</evidence>